<keyword evidence="3" id="KW-1185">Reference proteome</keyword>
<dbReference type="Gene3D" id="3.20.20.450">
    <property type="entry name" value="EAL domain"/>
    <property type="match status" value="1"/>
</dbReference>
<dbReference type="EMBL" id="JBHRSD010000014">
    <property type="protein sequence ID" value="MFC3032779.1"/>
    <property type="molecule type" value="Genomic_DNA"/>
</dbReference>
<gene>
    <name evidence="2" type="ORF">ACFOEE_09640</name>
</gene>
<dbReference type="SMART" id="SM00052">
    <property type="entry name" value="EAL"/>
    <property type="match status" value="1"/>
</dbReference>
<dbReference type="InterPro" id="IPR001633">
    <property type="entry name" value="EAL_dom"/>
</dbReference>
<feature type="domain" description="EAL" evidence="1">
    <location>
        <begin position="16"/>
        <end position="262"/>
    </location>
</feature>
<dbReference type="Pfam" id="PF00563">
    <property type="entry name" value="EAL"/>
    <property type="match status" value="1"/>
</dbReference>
<dbReference type="PROSITE" id="PS50883">
    <property type="entry name" value="EAL"/>
    <property type="match status" value="1"/>
</dbReference>
<dbReference type="SUPFAM" id="SSF141868">
    <property type="entry name" value="EAL domain-like"/>
    <property type="match status" value="1"/>
</dbReference>
<organism evidence="2 3">
    <name type="scientific">Pseudoalteromonas fenneropenaei</name>
    <dbReference type="NCBI Taxonomy" id="1737459"/>
    <lineage>
        <taxon>Bacteria</taxon>
        <taxon>Pseudomonadati</taxon>
        <taxon>Pseudomonadota</taxon>
        <taxon>Gammaproteobacteria</taxon>
        <taxon>Alteromonadales</taxon>
        <taxon>Pseudoalteromonadaceae</taxon>
        <taxon>Pseudoalteromonas</taxon>
    </lineage>
</organism>
<dbReference type="RefSeq" id="WP_377123613.1">
    <property type="nucleotide sequence ID" value="NZ_JBHRSD010000014.1"/>
</dbReference>
<sequence>MNQMDAQQSIPVQHVQPDGCDYCMQAEQLEFDFSMAFQPIVDVKAKTIFGYEALVRGVQGESAYVVINKVKNKNSYAFDQMCRVKAITLAKKLGMTQKLSINFMPNAVYKPERCIKTTLRAAREVGFAIDQIMFEFTETEKITDVAHVEKIIQYYSDQGFITAIDDFGAGYAGLGLLSEFQPHIVKLDMALLRGIDTDKTRQAIVKHQVAMLRELGCEVLAEGIETHAEYAWLKAQGITLMQGYFFAKPAFEALPEVDFSQL</sequence>
<proteinExistence type="predicted"/>
<dbReference type="PANTHER" id="PTHR33121">
    <property type="entry name" value="CYCLIC DI-GMP PHOSPHODIESTERASE PDEF"/>
    <property type="match status" value="1"/>
</dbReference>
<dbReference type="CDD" id="cd01948">
    <property type="entry name" value="EAL"/>
    <property type="match status" value="1"/>
</dbReference>
<dbReference type="InterPro" id="IPR050706">
    <property type="entry name" value="Cyclic-di-GMP_PDE-like"/>
</dbReference>
<accession>A0ABV7CJK1</accession>
<protein>
    <submittedName>
        <fullName evidence="2">EAL domain-containing protein</fullName>
    </submittedName>
</protein>
<dbReference type="InterPro" id="IPR035919">
    <property type="entry name" value="EAL_sf"/>
</dbReference>
<reference evidence="3" key="1">
    <citation type="journal article" date="2019" name="Int. J. Syst. Evol. Microbiol.">
        <title>The Global Catalogue of Microorganisms (GCM) 10K type strain sequencing project: providing services to taxonomists for standard genome sequencing and annotation.</title>
        <authorList>
            <consortium name="The Broad Institute Genomics Platform"/>
            <consortium name="The Broad Institute Genome Sequencing Center for Infectious Disease"/>
            <person name="Wu L."/>
            <person name="Ma J."/>
        </authorList>
    </citation>
    <scope>NUCLEOTIDE SEQUENCE [LARGE SCALE GENOMIC DNA]</scope>
    <source>
        <strain evidence="3">KCTC 42730</strain>
    </source>
</reference>
<dbReference type="Proteomes" id="UP001595453">
    <property type="component" value="Unassembled WGS sequence"/>
</dbReference>
<dbReference type="PANTHER" id="PTHR33121:SF15">
    <property type="entry name" value="BLUE LIGHT- AND TEMPERATURE-REGULATED ANTIREPRESSOR BLUF"/>
    <property type="match status" value="1"/>
</dbReference>
<comment type="caution">
    <text evidence="2">The sequence shown here is derived from an EMBL/GenBank/DDBJ whole genome shotgun (WGS) entry which is preliminary data.</text>
</comment>
<evidence type="ECO:0000259" key="1">
    <source>
        <dbReference type="PROSITE" id="PS50883"/>
    </source>
</evidence>
<evidence type="ECO:0000313" key="2">
    <source>
        <dbReference type="EMBL" id="MFC3032779.1"/>
    </source>
</evidence>
<name>A0ABV7CJK1_9GAMM</name>
<evidence type="ECO:0000313" key="3">
    <source>
        <dbReference type="Proteomes" id="UP001595453"/>
    </source>
</evidence>